<keyword evidence="2 6" id="KW-0812">Transmembrane</keyword>
<feature type="compositionally biased region" description="Low complexity" evidence="5">
    <location>
        <begin position="508"/>
        <end position="528"/>
    </location>
</feature>
<organism evidence="8 9">
    <name type="scientific">Phyllosticta citriasiana</name>
    <dbReference type="NCBI Taxonomy" id="595635"/>
    <lineage>
        <taxon>Eukaryota</taxon>
        <taxon>Fungi</taxon>
        <taxon>Dikarya</taxon>
        <taxon>Ascomycota</taxon>
        <taxon>Pezizomycotina</taxon>
        <taxon>Dothideomycetes</taxon>
        <taxon>Dothideomycetes incertae sedis</taxon>
        <taxon>Botryosphaeriales</taxon>
        <taxon>Phyllostictaceae</taxon>
        <taxon>Phyllosticta</taxon>
    </lineage>
</organism>
<feature type="chain" id="PRO_5046301814" description="Kelch repeat protein" evidence="7">
    <location>
        <begin position="21"/>
        <end position="584"/>
    </location>
</feature>
<dbReference type="PANTHER" id="PTHR15549:SF26">
    <property type="entry name" value="AXIAL BUDDING PATTERN PROTEIN 2-RELATED"/>
    <property type="match status" value="1"/>
</dbReference>
<feature type="region of interest" description="Disordered" evidence="5">
    <location>
        <begin position="508"/>
        <end position="584"/>
    </location>
</feature>
<reference evidence="8 9" key="1">
    <citation type="submission" date="2024-04" db="EMBL/GenBank/DDBJ databases">
        <title>Phyllosticta paracitricarpa is synonymous to the EU quarantine fungus P. citricarpa based on phylogenomic analyses.</title>
        <authorList>
            <consortium name="Lawrence Berkeley National Laboratory"/>
            <person name="Van Ingen-Buijs V.A."/>
            <person name="Van Westerhoven A.C."/>
            <person name="Haridas S."/>
            <person name="Skiadas P."/>
            <person name="Martin F."/>
            <person name="Groenewald J.Z."/>
            <person name="Crous P.W."/>
            <person name="Seidl M.F."/>
        </authorList>
    </citation>
    <scope>NUCLEOTIDE SEQUENCE [LARGE SCALE GENOMIC DNA]</scope>
    <source>
        <strain evidence="8 9">CBS 123371</strain>
    </source>
</reference>
<sequence>MGRLSLLFFGLSTIAGRAYAQMDGATPSSETFLRRGYHSSTVGGGYVWIDGGNFAYTKGGDVELEYSNTLLALDLSEDWTNDTVRFISNSKTLPSGSNPSTAPSLLYGNGIWYDDDTDTLYTGFSGYRSTFNTSENNGWPMELTAFKTDGTGKGTWSTALNTSSNAFDGMIRPMHPAVAAGNGKGYALGGTTPINGEEQMAEGMLSYDFTTGLFRNNSLQIHRGYTNLANMVWVPQFGTEGCFVLLGGVWGPAGESKQFYSWEEIYVMDAATEVFYAQNATGDYPSGREEFCTAVVASRNETVEIFVYGGWGDTLGPAATPYDEIYILTLPAFEWIKHDYTPEAARLAHSCEAVGGSQILLIGGLAGSAVDATYTGQFGVRDTNDQGLGIFNMTSLEWEDKYTANPPAYRQADVVTEAYASGGANDTISWSNDNIKSIFSNKNFTITSSGSGGSGSSGSSNGASSSSSLSGGAIAGVVVGCVVGVAIVAGLLAFCCLRRRRRQSAAGAAAAAQQQQQEQAHHQNVQEAHSSEIMELQGAHDRPLELDASAKPPYLYSPLAELPGGEFPSAPPPPPPQQQQQVKR</sequence>
<name>A0ABR1KSW7_9PEZI</name>
<feature type="transmembrane region" description="Helical" evidence="6">
    <location>
        <begin position="473"/>
        <end position="497"/>
    </location>
</feature>
<evidence type="ECO:0000256" key="7">
    <source>
        <dbReference type="SAM" id="SignalP"/>
    </source>
</evidence>
<dbReference type="SUPFAM" id="SSF50965">
    <property type="entry name" value="Galactose oxidase, central domain"/>
    <property type="match status" value="1"/>
</dbReference>
<proteinExistence type="predicted"/>
<evidence type="ECO:0008006" key="10">
    <source>
        <dbReference type="Google" id="ProtNLM"/>
    </source>
</evidence>
<keyword evidence="4 6" id="KW-0472">Membrane</keyword>
<evidence type="ECO:0000313" key="9">
    <source>
        <dbReference type="Proteomes" id="UP001363622"/>
    </source>
</evidence>
<comment type="subcellular location">
    <subcellularLocation>
        <location evidence="1">Membrane</location>
        <topology evidence="1">Single-pass membrane protein</topology>
    </subcellularLocation>
</comment>
<accession>A0ABR1KSW7</accession>
<feature type="signal peptide" evidence="7">
    <location>
        <begin position="1"/>
        <end position="20"/>
    </location>
</feature>
<dbReference type="InterPro" id="IPR051694">
    <property type="entry name" value="Immunoregulatory_rcpt-like"/>
</dbReference>
<evidence type="ECO:0000256" key="2">
    <source>
        <dbReference type="ARBA" id="ARBA00022692"/>
    </source>
</evidence>
<evidence type="ECO:0000256" key="3">
    <source>
        <dbReference type="ARBA" id="ARBA00022989"/>
    </source>
</evidence>
<evidence type="ECO:0000256" key="1">
    <source>
        <dbReference type="ARBA" id="ARBA00004167"/>
    </source>
</evidence>
<evidence type="ECO:0000256" key="4">
    <source>
        <dbReference type="ARBA" id="ARBA00023136"/>
    </source>
</evidence>
<dbReference type="InterPro" id="IPR011043">
    <property type="entry name" value="Gal_Oxase/kelch_b-propeller"/>
</dbReference>
<keyword evidence="3 6" id="KW-1133">Transmembrane helix</keyword>
<dbReference type="PANTHER" id="PTHR15549">
    <property type="entry name" value="PAIRED IMMUNOGLOBULIN-LIKE TYPE 2 RECEPTOR"/>
    <property type="match status" value="1"/>
</dbReference>
<keyword evidence="9" id="KW-1185">Reference proteome</keyword>
<gene>
    <name evidence="8" type="ORF">IWZ03DRAFT_142747</name>
</gene>
<keyword evidence="7" id="KW-0732">Signal</keyword>
<protein>
    <recommendedName>
        <fullName evidence="10">Kelch repeat protein</fullName>
    </recommendedName>
</protein>
<evidence type="ECO:0000256" key="6">
    <source>
        <dbReference type="SAM" id="Phobius"/>
    </source>
</evidence>
<evidence type="ECO:0000313" key="8">
    <source>
        <dbReference type="EMBL" id="KAK7520614.1"/>
    </source>
</evidence>
<evidence type="ECO:0000256" key="5">
    <source>
        <dbReference type="SAM" id="MobiDB-lite"/>
    </source>
</evidence>
<comment type="caution">
    <text evidence="8">The sequence shown here is derived from an EMBL/GenBank/DDBJ whole genome shotgun (WGS) entry which is preliminary data.</text>
</comment>
<dbReference type="EMBL" id="JBBPHU010000003">
    <property type="protein sequence ID" value="KAK7520614.1"/>
    <property type="molecule type" value="Genomic_DNA"/>
</dbReference>
<dbReference type="Proteomes" id="UP001363622">
    <property type="component" value="Unassembled WGS sequence"/>
</dbReference>